<dbReference type="RefSeq" id="WP_091873356.1">
    <property type="nucleotide sequence ID" value="NZ_FNAO01000010.1"/>
</dbReference>
<reference evidence="1 2" key="1">
    <citation type="submission" date="2016-10" db="EMBL/GenBank/DDBJ databases">
        <authorList>
            <person name="de Groot N.N."/>
        </authorList>
    </citation>
    <scope>NUCLEOTIDE SEQUENCE [LARGE SCALE GENOMIC DNA]</scope>
    <source>
        <strain evidence="1 2">DSM 23421</strain>
    </source>
</reference>
<keyword evidence="2" id="KW-1185">Reference proteome</keyword>
<dbReference type="Proteomes" id="UP000199109">
    <property type="component" value="Unassembled WGS sequence"/>
</dbReference>
<name>A0A1G7HXA3_9FLAO</name>
<evidence type="ECO:0008006" key="3">
    <source>
        <dbReference type="Google" id="ProtNLM"/>
    </source>
</evidence>
<sequence>MTNNPMRVMNASEYATRLVDYYDQQDLYNWYYTNPTSSQGKPARPDVTNPEIMTSRLRTEEEKSNYLAGNDVDWVDAVTRFAAIQNYNLSVAQRTERGNYFVSDSFTRESF</sequence>
<gene>
    <name evidence="1" type="ORF">SAMN05421636_11085</name>
</gene>
<dbReference type="STRING" id="641691.SAMN05421636_11085"/>
<evidence type="ECO:0000313" key="2">
    <source>
        <dbReference type="Proteomes" id="UP000199109"/>
    </source>
</evidence>
<evidence type="ECO:0000313" key="1">
    <source>
        <dbReference type="EMBL" id="SDF05130.1"/>
    </source>
</evidence>
<dbReference type="AlphaFoldDB" id="A0A1G7HXA3"/>
<proteinExistence type="predicted"/>
<dbReference type="EMBL" id="FNAO01000010">
    <property type="protein sequence ID" value="SDF05130.1"/>
    <property type="molecule type" value="Genomic_DNA"/>
</dbReference>
<accession>A0A1G7HXA3</accession>
<organism evidence="1 2">
    <name type="scientific">Pricia antarctica</name>
    <dbReference type="NCBI Taxonomy" id="641691"/>
    <lineage>
        <taxon>Bacteria</taxon>
        <taxon>Pseudomonadati</taxon>
        <taxon>Bacteroidota</taxon>
        <taxon>Flavobacteriia</taxon>
        <taxon>Flavobacteriales</taxon>
        <taxon>Flavobacteriaceae</taxon>
        <taxon>Pricia</taxon>
    </lineage>
</organism>
<protein>
    <recommendedName>
        <fullName evidence="3">SusD family protein</fullName>
    </recommendedName>
</protein>